<dbReference type="Proteomes" id="UP001151532">
    <property type="component" value="Chromosome 17"/>
</dbReference>
<evidence type="ECO:0000313" key="2">
    <source>
        <dbReference type="Proteomes" id="UP001151532"/>
    </source>
</evidence>
<feature type="non-terminal residue" evidence="1">
    <location>
        <position position="73"/>
    </location>
</feature>
<protein>
    <submittedName>
        <fullName evidence="1">Uncharacterized protein</fullName>
    </submittedName>
</protein>
<sequence>MMGVFNGEGEDVGVFTVMGEGAKVFDGRVATGGDMAGKDEGKDEGDCAIVEAIRNVISIKKTMPLSAAIFMDG</sequence>
<dbReference type="EMBL" id="JAPFFK010000011">
    <property type="protein sequence ID" value="KAJ6735561.1"/>
    <property type="molecule type" value="Genomic_DNA"/>
</dbReference>
<comment type="caution">
    <text evidence="1">The sequence shown here is derived from an EMBL/GenBank/DDBJ whole genome shotgun (WGS) entry which is preliminary data.</text>
</comment>
<accession>A0A9Q0UT49</accession>
<keyword evidence="2" id="KW-1185">Reference proteome</keyword>
<proteinExistence type="predicted"/>
<evidence type="ECO:0000313" key="1">
    <source>
        <dbReference type="EMBL" id="KAJ6735561.1"/>
    </source>
</evidence>
<dbReference type="OrthoDB" id="10547335at2759"/>
<reference evidence="1" key="2">
    <citation type="journal article" date="2023" name="Int. J. Mol. Sci.">
        <title>De Novo Assembly and Annotation of 11 Diverse Shrub Willow (Salix) Genomes Reveals Novel Gene Organization in Sex-Linked Regions.</title>
        <authorList>
            <person name="Hyden B."/>
            <person name="Feng K."/>
            <person name="Yates T.B."/>
            <person name="Jawdy S."/>
            <person name="Cereghino C."/>
            <person name="Smart L.B."/>
            <person name="Muchero W."/>
        </authorList>
    </citation>
    <scope>NUCLEOTIDE SEQUENCE</scope>
    <source>
        <tissue evidence="1">Shoot tip</tissue>
    </source>
</reference>
<reference evidence="1" key="1">
    <citation type="submission" date="2022-11" db="EMBL/GenBank/DDBJ databases">
        <authorList>
            <person name="Hyden B.L."/>
            <person name="Feng K."/>
            <person name="Yates T."/>
            <person name="Jawdy S."/>
            <person name="Smart L.B."/>
            <person name="Muchero W."/>
        </authorList>
    </citation>
    <scope>NUCLEOTIDE SEQUENCE</scope>
    <source>
        <tissue evidence="1">Shoot tip</tissue>
    </source>
</reference>
<dbReference type="AlphaFoldDB" id="A0A9Q0UT49"/>
<gene>
    <name evidence="1" type="ORF">OIU79_002575</name>
</gene>
<organism evidence="1 2">
    <name type="scientific">Salix purpurea</name>
    <name type="common">Purple osier willow</name>
    <dbReference type="NCBI Taxonomy" id="77065"/>
    <lineage>
        <taxon>Eukaryota</taxon>
        <taxon>Viridiplantae</taxon>
        <taxon>Streptophyta</taxon>
        <taxon>Embryophyta</taxon>
        <taxon>Tracheophyta</taxon>
        <taxon>Spermatophyta</taxon>
        <taxon>Magnoliopsida</taxon>
        <taxon>eudicotyledons</taxon>
        <taxon>Gunneridae</taxon>
        <taxon>Pentapetalae</taxon>
        <taxon>rosids</taxon>
        <taxon>fabids</taxon>
        <taxon>Malpighiales</taxon>
        <taxon>Salicaceae</taxon>
        <taxon>Saliceae</taxon>
        <taxon>Salix</taxon>
    </lineage>
</organism>
<name>A0A9Q0UT49_SALPP</name>